<proteinExistence type="inferred from homology"/>
<evidence type="ECO:0000313" key="3">
    <source>
        <dbReference type="EMBL" id="KPQ27646.1"/>
    </source>
</evidence>
<dbReference type="InterPro" id="IPR001387">
    <property type="entry name" value="Cro/C1-type_HTH"/>
</dbReference>
<dbReference type="STRING" id="1305731.GCA_000934705_00749"/>
<dbReference type="PATRIC" id="fig|1305731.5.peg.1305"/>
<organism evidence="3 4">
    <name type="scientific">Marinobacter excellens HL-55</name>
    <dbReference type="NCBI Taxonomy" id="1305731"/>
    <lineage>
        <taxon>Bacteria</taxon>
        <taxon>Pseudomonadati</taxon>
        <taxon>Pseudomonadota</taxon>
        <taxon>Gammaproteobacteria</taxon>
        <taxon>Pseudomonadales</taxon>
        <taxon>Marinobacteraceae</taxon>
        <taxon>Marinobacter</taxon>
    </lineage>
</organism>
<gene>
    <name evidence="3" type="ORF">HLUCCX14_14145</name>
</gene>
<comment type="caution">
    <text evidence="3">The sequence shown here is derived from an EMBL/GenBank/DDBJ whole genome shotgun (WGS) entry which is preliminary data.</text>
</comment>
<reference evidence="3 4" key="1">
    <citation type="submission" date="2015-09" db="EMBL/GenBank/DDBJ databases">
        <title>Identification and resolution of microdiversity through metagenomic sequencing of parallel consortia.</title>
        <authorList>
            <person name="Nelson W.C."/>
            <person name="Romine M.F."/>
            <person name="Lindemann S.R."/>
        </authorList>
    </citation>
    <scope>NUCLEOTIDE SEQUENCE [LARGE SCALE GENOMIC DNA]</scope>
    <source>
        <strain evidence="3">HL-55</strain>
    </source>
</reference>
<dbReference type="Gene3D" id="1.10.10.2910">
    <property type="match status" value="1"/>
</dbReference>
<dbReference type="InterPro" id="IPR052345">
    <property type="entry name" value="Rad_response_metalloprotease"/>
</dbReference>
<dbReference type="PANTHER" id="PTHR43236">
    <property type="entry name" value="ANTITOXIN HIGA1"/>
    <property type="match status" value="1"/>
</dbReference>
<dbReference type="AlphaFoldDB" id="A0A0P7ZEG4"/>
<dbReference type="InterPro" id="IPR010982">
    <property type="entry name" value="Lambda_DNA-bd_dom_sf"/>
</dbReference>
<sequence length="386" mass="44202">MEKIKGVNPSRINWCCEDLGISIEELAHETGIALATLEKALEGKEALTVKQLQKLATHFNRGLLFFLEEGPVSEGRVHSVQFRTLNNQKPRLSARFRALVERTERQRLTYLSLREDLGEAVETEWFPESMAGTTPKPIQAAKLARDWLGLREGQTFTEIRAAVEAKNILVFLSNGYAGKWQIPKDSPIRGFSLYFDHFPVIFVKKQQSEGAQAFTMMHELGHLLLHRESFVDDEDDFHSHSTNEVAANRFAGNILVPEEFLETVSLQHFPLEDVTAYDRFLEDDARRWCVSPEVILRRMLDSNLLEQENYQAYRRWKQSLPAPVRSSGGGSRYRFKEPVRVFGKGYVGTVLDALHEQRITLSRASSYLDNLKIADLRQLEDKHVSI</sequence>
<dbReference type="PANTHER" id="PTHR43236:SF2">
    <property type="entry name" value="BLL0069 PROTEIN"/>
    <property type="match status" value="1"/>
</dbReference>
<dbReference type="CDD" id="cd00093">
    <property type="entry name" value="HTH_XRE"/>
    <property type="match status" value="1"/>
</dbReference>
<dbReference type="OrthoDB" id="9794834at2"/>
<dbReference type="SUPFAM" id="SSF47413">
    <property type="entry name" value="lambda repressor-like DNA-binding domains"/>
    <property type="match status" value="1"/>
</dbReference>
<name>A0A0P7ZEG4_9GAMM</name>
<dbReference type="Gene3D" id="1.10.260.40">
    <property type="entry name" value="lambda repressor-like DNA-binding domains"/>
    <property type="match status" value="1"/>
</dbReference>
<dbReference type="InterPro" id="IPR010359">
    <property type="entry name" value="IrrE_HExxH"/>
</dbReference>
<dbReference type="Pfam" id="PF01381">
    <property type="entry name" value="HTH_3"/>
    <property type="match status" value="1"/>
</dbReference>
<accession>A0A0P7ZEG4</accession>
<dbReference type="GO" id="GO:0003677">
    <property type="term" value="F:DNA binding"/>
    <property type="evidence" value="ECO:0007669"/>
    <property type="project" value="InterPro"/>
</dbReference>
<dbReference type="EMBL" id="LJZQ01000025">
    <property type="protein sequence ID" value="KPQ27646.1"/>
    <property type="molecule type" value="Genomic_DNA"/>
</dbReference>
<dbReference type="Pfam" id="PF06114">
    <property type="entry name" value="Peptidase_M78"/>
    <property type="match status" value="1"/>
</dbReference>
<comment type="similarity">
    <text evidence="1">Belongs to the short-chain fatty acyl-CoA assimilation regulator (ScfR) family.</text>
</comment>
<dbReference type="Proteomes" id="UP000050416">
    <property type="component" value="Unassembled WGS sequence"/>
</dbReference>
<evidence type="ECO:0000256" key="1">
    <source>
        <dbReference type="ARBA" id="ARBA00007227"/>
    </source>
</evidence>
<evidence type="ECO:0000259" key="2">
    <source>
        <dbReference type="SMART" id="SM00530"/>
    </source>
</evidence>
<feature type="domain" description="HTH cro/C1-type" evidence="2">
    <location>
        <begin position="11"/>
        <end position="66"/>
    </location>
</feature>
<dbReference type="SMART" id="SM00530">
    <property type="entry name" value="HTH_XRE"/>
    <property type="match status" value="1"/>
</dbReference>
<evidence type="ECO:0000313" key="4">
    <source>
        <dbReference type="Proteomes" id="UP000050416"/>
    </source>
</evidence>
<protein>
    <submittedName>
        <fullName evidence="3">Putative Zn peptidase</fullName>
    </submittedName>
</protein>